<dbReference type="AlphaFoldDB" id="A0A7W6C5B0"/>
<organism evidence="1 2">
    <name type="scientific">Rhizobium skierniewicense</name>
    <dbReference type="NCBI Taxonomy" id="984260"/>
    <lineage>
        <taxon>Bacteria</taxon>
        <taxon>Pseudomonadati</taxon>
        <taxon>Pseudomonadota</taxon>
        <taxon>Alphaproteobacteria</taxon>
        <taxon>Hyphomicrobiales</taxon>
        <taxon>Rhizobiaceae</taxon>
        <taxon>Rhizobium/Agrobacterium group</taxon>
        <taxon>Rhizobium</taxon>
    </lineage>
</organism>
<dbReference type="RefSeq" id="WP_183893931.1">
    <property type="nucleotide sequence ID" value="NZ_JACIDV010000002.1"/>
</dbReference>
<sequence>MADLCKLCGEEKKLIKSHVIPKAFFPNSATTKLLSSDKFQFPRKAPIGVYDEGILCAACDSNLGIFDQAAAEQLLTKVGHVPPETDGLARVYHVTDTELIRRFVISVAWRAHHSTHAMFRSVHLGPYETLFKHEVLEPTTQRTSVCVTEFDNRNVPFLSPAVDRFENVRFLRIYAARFLFLVKVDKQRMPSDFENLDIAHRDRDFIGSVVQSWRGSGEELAMREMVTLTPQNISQVHKWRKTFAGAKDPVSVFRIAAMS</sequence>
<proteinExistence type="predicted"/>
<accession>A0A7W6C5B0</accession>
<evidence type="ECO:0008006" key="3">
    <source>
        <dbReference type="Google" id="ProtNLM"/>
    </source>
</evidence>
<name>A0A7W6C5B0_9HYPH</name>
<protein>
    <recommendedName>
        <fullName evidence="3">HNH endonuclease</fullName>
    </recommendedName>
</protein>
<gene>
    <name evidence="1" type="ORF">GGQ73_000649</name>
</gene>
<reference evidence="1 2" key="1">
    <citation type="submission" date="2020-08" db="EMBL/GenBank/DDBJ databases">
        <title>Genomic Encyclopedia of Type Strains, Phase IV (KMG-IV): sequencing the most valuable type-strain genomes for metagenomic binning, comparative biology and taxonomic classification.</title>
        <authorList>
            <person name="Goeker M."/>
        </authorList>
    </citation>
    <scope>NUCLEOTIDE SEQUENCE [LARGE SCALE GENOMIC DNA]</scope>
    <source>
        <strain evidence="1 2">DSM 26438</strain>
    </source>
</reference>
<comment type="caution">
    <text evidence="1">The sequence shown here is derived from an EMBL/GenBank/DDBJ whole genome shotgun (WGS) entry which is preliminary data.</text>
</comment>
<dbReference type="Proteomes" id="UP000565286">
    <property type="component" value="Unassembled WGS sequence"/>
</dbReference>
<evidence type="ECO:0000313" key="1">
    <source>
        <dbReference type="EMBL" id="MBB3944724.1"/>
    </source>
</evidence>
<dbReference type="EMBL" id="JACIDV010000002">
    <property type="protein sequence ID" value="MBB3944724.1"/>
    <property type="molecule type" value="Genomic_DNA"/>
</dbReference>
<keyword evidence="2" id="KW-1185">Reference proteome</keyword>
<evidence type="ECO:0000313" key="2">
    <source>
        <dbReference type="Proteomes" id="UP000565286"/>
    </source>
</evidence>